<gene>
    <name evidence="2" type="ORF">SAMN06295955_11214</name>
</gene>
<evidence type="ECO:0000313" key="3">
    <source>
        <dbReference type="Proteomes" id="UP000198339"/>
    </source>
</evidence>
<dbReference type="Proteomes" id="UP000198339">
    <property type="component" value="Unassembled WGS sequence"/>
</dbReference>
<reference evidence="2 3" key="1">
    <citation type="submission" date="2017-06" db="EMBL/GenBank/DDBJ databases">
        <authorList>
            <person name="Kim H.J."/>
            <person name="Triplett B.A."/>
        </authorList>
    </citation>
    <scope>NUCLEOTIDE SEQUENCE [LARGE SCALE GENOMIC DNA]</scope>
    <source>
        <strain evidence="2 3">DS15</strain>
    </source>
</reference>
<proteinExistence type="predicted"/>
<evidence type="ECO:0000256" key="1">
    <source>
        <dbReference type="SAM" id="MobiDB-lite"/>
    </source>
</evidence>
<keyword evidence="3" id="KW-1185">Reference proteome</keyword>
<protein>
    <submittedName>
        <fullName evidence="2">Uncharacterized protein</fullName>
    </submittedName>
</protein>
<accession>A0A239K0E0</accession>
<feature type="region of interest" description="Disordered" evidence="1">
    <location>
        <begin position="1"/>
        <end position="33"/>
    </location>
</feature>
<evidence type="ECO:0000313" key="2">
    <source>
        <dbReference type="EMBL" id="SNT11501.1"/>
    </source>
</evidence>
<name>A0A239K0E0_9SPHN</name>
<organism evidence="2 3">
    <name type="scientific">Sphingopyxis indica</name>
    <dbReference type="NCBI Taxonomy" id="436663"/>
    <lineage>
        <taxon>Bacteria</taxon>
        <taxon>Pseudomonadati</taxon>
        <taxon>Pseudomonadota</taxon>
        <taxon>Alphaproteobacteria</taxon>
        <taxon>Sphingomonadales</taxon>
        <taxon>Sphingomonadaceae</taxon>
        <taxon>Sphingopyxis</taxon>
    </lineage>
</organism>
<dbReference type="AlphaFoldDB" id="A0A239K0E0"/>
<sequence>MLSSRHDPEYSNLPSPDKFQPPDGGTPNPHGLLVNATLGECHAVPRRF</sequence>
<dbReference type="EMBL" id="FZPA01000012">
    <property type="protein sequence ID" value="SNT11501.1"/>
    <property type="molecule type" value="Genomic_DNA"/>
</dbReference>